<dbReference type="AlphaFoldDB" id="A0A834WKE4"/>
<reference evidence="1" key="1">
    <citation type="submission" date="2020-09" db="EMBL/GenBank/DDBJ databases">
        <title>Genome-Enabled Discovery of Anthraquinone Biosynthesis in Senna tora.</title>
        <authorList>
            <person name="Kang S.-H."/>
            <person name="Pandey R.P."/>
            <person name="Lee C.-M."/>
            <person name="Sim J.-S."/>
            <person name="Jeong J.-T."/>
            <person name="Choi B.-S."/>
            <person name="Jung M."/>
            <person name="Ginzburg D."/>
            <person name="Zhao K."/>
            <person name="Won S.Y."/>
            <person name="Oh T.-J."/>
            <person name="Yu Y."/>
            <person name="Kim N.-H."/>
            <person name="Lee O.R."/>
            <person name="Lee T.-H."/>
            <person name="Bashyal P."/>
            <person name="Kim T.-S."/>
            <person name="Lee W.-H."/>
            <person name="Kawkins C."/>
            <person name="Kim C.-K."/>
            <person name="Kim J.S."/>
            <person name="Ahn B.O."/>
            <person name="Rhee S.Y."/>
            <person name="Sohng J.K."/>
        </authorList>
    </citation>
    <scope>NUCLEOTIDE SEQUENCE</scope>
    <source>
        <tissue evidence="1">Leaf</tissue>
    </source>
</reference>
<dbReference type="EMBL" id="JAAIUW010000007">
    <property type="protein sequence ID" value="KAF7824208.1"/>
    <property type="molecule type" value="Genomic_DNA"/>
</dbReference>
<evidence type="ECO:0000313" key="1">
    <source>
        <dbReference type="EMBL" id="KAF7824208.1"/>
    </source>
</evidence>
<evidence type="ECO:0000313" key="2">
    <source>
        <dbReference type="Proteomes" id="UP000634136"/>
    </source>
</evidence>
<proteinExistence type="predicted"/>
<name>A0A834WKE4_9FABA</name>
<gene>
    <name evidence="1" type="ORF">G2W53_022352</name>
</gene>
<organism evidence="1 2">
    <name type="scientific">Senna tora</name>
    <dbReference type="NCBI Taxonomy" id="362788"/>
    <lineage>
        <taxon>Eukaryota</taxon>
        <taxon>Viridiplantae</taxon>
        <taxon>Streptophyta</taxon>
        <taxon>Embryophyta</taxon>
        <taxon>Tracheophyta</taxon>
        <taxon>Spermatophyta</taxon>
        <taxon>Magnoliopsida</taxon>
        <taxon>eudicotyledons</taxon>
        <taxon>Gunneridae</taxon>
        <taxon>Pentapetalae</taxon>
        <taxon>rosids</taxon>
        <taxon>fabids</taxon>
        <taxon>Fabales</taxon>
        <taxon>Fabaceae</taxon>
        <taxon>Caesalpinioideae</taxon>
        <taxon>Cassia clade</taxon>
        <taxon>Senna</taxon>
    </lineage>
</organism>
<accession>A0A834WKE4</accession>
<protein>
    <submittedName>
        <fullName evidence="1">Uncharacterized protein</fullName>
    </submittedName>
</protein>
<keyword evidence="2" id="KW-1185">Reference proteome</keyword>
<comment type="caution">
    <text evidence="1">The sequence shown here is derived from an EMBL/GenBank/DDBJ whole genome shotgun (WGS) entry which is preliminary data.</text>
</comment>
<dbReference type="Proteomes" id="UP000634136">
    <property type="component" value="Unassembled WGS sequence"/>
</dbReference>
<sequence>MEEYGDRLKKKEAQKVELVAVLKGRSLGIRWVLCLLGSLECHFRWVKVTSVIGRVRKFVMG</sequence>